<accession>A0A0T6B5P0</accession>
<dbReference type="EMBL" id="LJIG01009649">
    <property type="protein sequence ID" value="KRT82658.1"/>
    <property type="molecule type" value="Genomic_DNA"/>
</dbReference>
<evidence type="ECO:0000313" key="6">
    <source>
        <dbReference type="EMBL" id="KRT82658.1"/>
    </source>
</evidence>
<reference evidence="6 7" key="1">
    <citation type="submission" date="2015-09" db="EMBL/GenBank/DDBJ databases">
        <title>Draft genome of the scarab beetle Oryctes borbonicus.</title>
        <authorList>
            <person name="Meyer J.M."/>
            <person name="Markov G.V."/>
            <person name="Baskaran P."/>
            <person name="Herrmann M."/>
            <person name="Sommer R.J."/>
            <person name="Roedelsperger C."/>
        </authorList>
    </citation>
    <scope>NUCLEOTIDE SEQUENCE [LARGE SCALE GENOMIC DNA]</scope>
    <source>
        <strain evidence="6">OB123</strain>
        <tissue evidence="6">Whole animal</tissue>
    </source>
</reference>
<dbReference type="PANTHER" id="PTHR11662">
    <property type="entry name" value="SOLUTE CARRIER FAMILY 17"/>
    <property type="match status" value="1"/>
</dbReference>
<evidence type="ECO:0000256" key="5">
    <source>
        <dbReference type="SAM" id="Phobius"/>
    </source>
</evidence>
<comment type="caution">
    <text evidence="6">The sequence shown here is derived from an EMBL/GenBank/DDBJ whole genome shotgun (WGS) entry which is preliminary data.</text>
</comment>
<dbReference type="GO" id="GO:0016020">
    <property type="term" value="C:membrane"/>
    <property type="evidence" value="ECO:0007669"/>
    <property type="project" value="UniProtKB-SubCell"/>
</dbReference>
<evidence type="ECO:0000313" key="7">
    <source>
        <dbReference type="Proteomes" id="UP000051574"/>
    </source>
</evidence>
<dbReference type="InterPro" id="IPR050382">
    <property type="entry name" value="MFS_Na/Anion_cotransporter"/>
</dbReference>
<dbReference type="GO" id="GO:0006820">
    <property type="term" value="P:monoatomic anion transport"/>
    <property type="evidence" value="ECO:0007669"/>
    <property type="project" value="TreeGrafter"/>
</dbReference>
<dbReference type="GO" id="GO:0022857">
    <property type="term" value="F:transmembrane transporter activity"/>
    <property type="evidence" value="ECO:0007669"/>
    <property type="project" value="TreeGrafter"/>
</dbReference>
<evidence type="ECO:0008006" key="8">
    <source>
        <dbReference type="Google" id="ProtNLM"/>
    </source>
</evidence>
<evidence type="ECO:0000256" key="2">
    <source>
        <dbReference type="ARBA" id="ARBA00022692"/>
    </source>
</evidence>
<keyword evidence="2 5" id="KW-0812">Transmembrane</keyword>
<dbReference type="AlphaFoldDB" id="A0A0T6B5P0"/>
<dbReference type="Gene3D" id="1.20.1250.20">
    <property type="entry name" value="MFS general substrate transporter like domains"/>
    <property type="match status" value="1"/>
</dbReference>
<feature type="transmembrane region" description="Helical" evidence="5">
    <location>
        <begin position="75"/>
        <end position="102"/>
    </location>
</feature>
<sequence length="109" mass="11437">MSDFLINRSILSVTAARKIASGIGLLGPAIGLIILGSIEDPSRGESIALLVFAVGINSAIFSGHQVNHIDISPRFAATLMGITNGMGNICSLVAPLVVQYIVTDEVRLY</sequence>
<evidence type="ECO:0000256" key="4">
    <source>
        <dbReference type="ARBA" id="ARBA00023136"/>
    </source>
</evidence>
<dbReference type="InterPro" id="IPR036259">
    <property type="entry name" value="MFS_trans_sf"/>
</dbReference>
<feature type="transmembrane region" description="Helical" evidence="5">
    <location>
        <begin position="44"/>
        <end position="63"/>
    </location>
</feature>
<evidence type="ECO:0000256" key="3">
    <source>
        <dbReference type="ARBA" id="ARBA00022989"/>
    </source>
</evidence>
<protein>
    <recommendedName>
        <fullName evidence="8">Membrane transporter</fullName>
    </recommendedName>
</protein>
<gene>
    <name evidence="6" type="ORF">AMK59_4649</name>
</gene>
<keyword evidence="3 5" id="KW-1133">Transmembrane helix</keyword>
<dbReference type="Proteomes" id="UP000051574">
    <property type="component" value="Unassembled WGS sequence"/>
</dbReference>
<feature type="transmembrane region" description="Helical" evidence="5">
    <location>
        <begin position="20"/>
        <end position="38"/>
    </location>
</feature>
<dbReference type="PANTHER" id="PTHR11662:SF280">
    <property type="entry name" value="FI21844P1-RELATED"/>
    <property type="match status" value="1"/>
</dbReference>
<dbReference type="OrthoDB" id="2985014at2759"/>
<proteinExistence type="predicted"/>
<dbReference type="SUPFAM" id="SSF103473">
    <property type="entry name" value="MFS general substrate transporter"/>
    <property type="match status" value="1"/>
</dbReference>
<keyword evidence="7" id="KW-1185">Reference proteome</keyword>
<name>A0A0T6B5P0_9SCAR</name>
<comment type="subcellular location">
    <subcellularLocation>
        <location evidence="1">Membrane</location>
        <topology evidence="1">Multi-pass membrane protein</topology>
    </subcellularLocation>
</comment>
<organism evidence="6 7">
    <name type="scientific">Oryctes borbonicus</name>
    <dbReference type="NCBI Taxonomy" id="1629725"/>
    <lineage>
        <taxon>Eukaryota</taxon>
        <taxon>Metazoa</taxon>
        <taxon>Ecdysozoa</taxon>
        <taxon>Arthropoda</taxon>
        <taxon>Hexapoda</taxon>
        <taxon>Insecta</taxon>
        <taxon>Pterygota</taxon>
        <taxon>Neoptera</taxon>
        <taxon>Endopterygota</taxon>
        <taxon>Coleoptera</taxon>
        <taxon>Polyphaga</taxon>
        <taxon>Scarabaeiformia</taxon>
        <taxon>Scarabaeidae</taxon>
        <taxon>Dynastinae</taxon>
        <taxon>Oryctes</taxon>
    </lineage>
</organism>
<evidence type="ECO:0000256" key="1">
    <source>
        <dbReference type="ARBA" id="ARBA00004141"/>
    </source>
</evidence>
<keyword evidence="4 5" id="KW-0472">Membrane</keyword>